<dbReference type="InterPro" id="IPR002298">
    <property type="entry name" value="DNA_polymerase_A"/>
</dbReference>
<dbReference type="SUPFAM" id="SSF53098">
    <property type="entry name" value="Ribonuclease H-like"/>
    <property type="match status" value="1"/>
</dbReference>
<dbReference type="EMBL" id="ACKX01000083">
    <property type="protein sequence ID" value="EEJ51871.1"/>
    <property type="molecule type" value="Genomic_DNA"/>
</dbReference>
<dbReference type="Gene3D" id="3.30.70.370">
    <property type="match status" value="1"/>
</dbReference>
<evidence type="ECO:0000256" key="3">
    <source>
        <dbReference type="ARBA" id="ARBA00049244"/>
    </source>
</evidence>
<dbReference type="GO" id="GO:0003677">
    <property type="term" value="F:DNA binding"/>
    <property type="evidence" value="ECO:0007669"/>
    <property type="project" value="InterPro"/>
</dbReference>
<dbReference type="GO" id="GO:0006302">
    <property type="term" value="P:double-strand break repair"/>
    <property type="evidence" value="ECO:0007669"/>
    <property type="project" value="TreeGrafter"/>
</dbReference>
<dbReference type="OrthoDB" id="9764911at2"/>
<accession>C2KWI2</accession>
<evidence type="ECO:0000313" key="6">
    <source>
        <dbReference type="Proteomes" id="UP000004121"/>
    </source>
</evidence>
<name>C2KWI2_9FIRM</name>
<organism evidence="5 6">
    <name type="scientific">Oribacterium sinus F0268</name>
    <dbReference type="NCBI Taxonomy" id="585501"/>
    <lineage>
        <taxon>Bacteria</taxon>
        <taxon>Bacillati</taxon>
        <taxon>Bacillota</taxon>
        <taxon>Clostridia</taxon>
        <taxon>Lachnospirales</taxon>
        <taxon>Lachnospiraceae</taxon>
        <taxon>Oribacterium</taxon>
    </lineage>
</organism>
<keyword evidence="5" id="KW-0548">Nucleotidyltransferase</keyword>
<dbReference type="eggNOG" id="COG0749">
    <property type="taxonomic scope" value="Bacteria"/>
</dbReference>
<comment type="caution">
    <text evidence="5">The sequence shown here is derived from an EMBL/GenBank/DDBJ whole genome shotgun (WGS) entry which is preliminary data.</text>
</comment>
<gene>
    <name evidence="5" type="ORF">HMPREF6123_0851</name>
</gene>
<feature type="domain" description="DNA-directed DNA polymerase family A palm" evidence="4">
    <location>
        <begin position="355"/>
        <end position="609"/>
    </location>
</feature>
<dbReference type="EC" id="2.7.7.7" evidence="1"/>
<dbReference type="InterPro" id="IPR012337">
    <property type="entry name" value="RNaseH-like_sf"/>
</dbReference>
<dbReference type="Proteomes" id="UP000004121">
    <property type="component" value="Unassembled WGS sequence"/>
</dbReference>
<dbReference type="STRING" id="585501.HMPREF6123_0851"/>
<dbReference type="CDD" id="cd08642">
    <property type="entry name" value="DNA_pol_A_pol_I_A"/>
    <property type="match status" value="1"/>
</dbReference>
<protein>
    <recommendedName>
        <fullName evidence="1">DNA-directed DNA polymerase</fullName>
        <ecNumber evidence="1">2.7.7.7</ecNumber>
    </recommendedName>
</protein>
<dbReference type="InterPro" id="IPR043502">
    <property type="entry name" value="DNA/RNA_pol_sf"/>
</dbReference>
<dbReference type="AlphaFoldDB" id="C2KWI2"/>
<evidence type="ECO:0000259" key="4">
    <source>
        <dbReference type="SMART" id="SM00482"/>
    </source>
</evidence>
<dbReference type="InParanoid" id="C2KWI2"/>
<evidence type="ECO:0000256" key="1">
    <source>
        <dbReference type="ARBA" id="ARBA00012417"/>
    </source>
</evidence>
<comment type="catalytic activity">
    <reaction evidence="3">
        <text>DNA(n) + a 2'-deoxyribonucleoside 5'-triphosphate = DNA(n+1) + diphosphate</text>
        <dbReference type="Rhea" id="RHEA:22508"/>
        <dbReference type="Rhea" id="RHEA-COMP:17339"/>
        <dbReference type="Rhea" id="RHEA-COMP:17340"/>
        <dbReference type="ChEBI" id="CHEBI:33019"/>
        <dbReference type="ChEBI" id="CHEBI:61560"/>
        <dbReference type="ChEBI" id="CHEBI:173112"/>
        <dbReference type="EC" id="2.7.7.7"/>
    </reaction>
</comment>
<keyword evidence="5" id="KW-0808">Transferase</keyword>
<keyword evidence="6" id="KW-1185">Reference proteome</keyword>
<dbReference type="PANTHER" id="PTHR10133:SF27">
    <property type="entry name" value="DNA POLYMERASE NU"/>
    <property type="match status" value="1"/>
</dbReference>
<dbReference type="Pfam" id="PF00476">
    <property type="entry name" value="DNA_pol_A"/>
    <property type="match status" value="1"/>
</dbReference>
<evidence type="ECO:0000313" key="5">
    <source>
        <dbReference type="EMBL" id="EEJ51871.1"/>
    </source>
</evidence>
<dbReference type="SMART" id="SM00482">
    <property type="entry name" value="POLAc"/>
    <property type="match status" value="1"/>
</dbReference>
<dbReference type="RefSeq" id="WP_007156314.1">
    <property type="nucleotide sequence ID" value="NZ_GG668533.1"/>
</dbReference>
<dbReference type="InterPro" id="IPR001098">
    <property type="entry name" value="DNA-dir_DNA_pol_A_palm_dom"/>
</dbReference>
<dbReference type="SUPFAM" id="SSF56672">
    <property type="entry name" value="DNA/RNA polymerases"/>
    <property type="match status" value="1"/>
</dbReference>
<dbReference type="GO" id="GO:0006261">
    <property type="term" value="P:DNA-templated DNA replication"/>
    <property type="evidence" value="ECO:0007669"/>
    <property type="project" value="InterPro"/>
</dbReference>
<dbReference type="HOGENOM" id="CLU_012044_0_0_9"/>
<dbReference type="Gene3D" id="1.10.150.20">
    <property type="entry name" value="5' to 3' exonuclease, C-terminal subdomain"/>
    <property type="match status" value="1"/>
</dbReference>
<dbReference type="GO" id="GO:0003887">
    <property type="term" value="F:DNA-directed DNA polymerase activity"/>
    <property type="evidence" value="ECO:0007669"/>
    <property type="project" value="UniProtKB-EC"/>
</dbReference>
<proteinExistence type="predicted"/>
<sequence>MRHLSIDIETFSDIDIQKAGAYRYAQSEQFRIMLFAYSFDGEEVQVVDLENGEEIPHFILTALQDMEVIKHAYNAAFEWYCLNCAGIKTPLDQWQCTMVHAMYLSLPAGLANTGEALGIAEDKKKSAVGKQLIRYFCVKPYKPDAVKWKAFKEYNRQDVVSEMEIENRLSGFPVPELEWERWRQDIAMNAYGVKVDTELVNGAIKIQEQCEEELLNEAVRLTQLENPNSPTQLLNWVNAQGYPLENTQKATIESALKEDLPLKVRRVLEIRQQLGKTSVKKYEAMTNTIGEGDRVRGISQFYGASKTGRFSGRLVQMQNLPRNYLEPLAETRECVKRQDYETLKLLFDSIPDTLSQLIRTAFIPSTGNQFVVADFSAIEARVIAWLAKETWVQEVFATHGKIYEATASQMFHVPIEKIAKGNPEYALRQKGKVATLALGYQGGTNALISMGALKMGLSEEELPEIVTRWRAANQRIVALWSAVGSYALRTVRDGRARQVNGLIFRMEQDLKHGLRFLTIELPSKRKLFYCKPYIGLNQFGGESLYFYTQNQTTKKWEESSTFGGKLVENIVQGIARDCLCETLDRITSKGYRIVFHVHDEVIVDAGMDLTVEELCGIMAEPIPWAKGLILKGAGFSGQFYQKD</sequence>
<evidence type="ECO:0000256" key="2">
    <source>
        <dbReference type="ARBA" id="ARBA00022705"/>
    </source>
</evidence>
<keyword evidence="2" id="KW-0235">DNA replication</keyword>
<reference evidence="5 6" key="1">
    <citation type="submission" date="2009-04" db="EMBL/GenBank/DDBJ databases">
        <authorList>
            <person name="Qin X."/>
            <person name="Bachman B."/>
            <person name="Battles P."/>
            <person name="Bell A."/>
            <person name="Bess C."/>
            <person name="Bickham C."/>
            <person name="Chaboub L."/>
            <person name="Chen D."/>
            <person name="Coyle M."/>
            <person name="Deiros D.R."/>
            <person name="Dinh H."/>
            <person name="Forbes L."/>
            <person name="Fowler G."/>
            <person name="Francisco L."/>
            <person name="Fu Q."/>
            <person name="Gubbala S."/>
            <person name="Hale W."/>
            <person name="Han Y."/>
            <person name="Hemphill L."/>
            <person name="Highlander S.K."/>
            <person name="Hirani K."/>
            <person name="Hogues M."/>
            <person name="Jackson L."/>
            <person name="Jakkamsetti A."/>
            <person name="Javaid M."/>
            <person name="Jiang H."/>
            <person name="Korchina V."/>
            <person name="Kovar C."/>
            <person name="Lara F."/>
            <person name="Lee S."/>
            <person name="Mata R."/>
            <person name="Mathew T."/>
            <person name="Moen C."/>
            <person name="Morales K."/>
            <person name="Munidasa M."/>
            <person name="Nazareth L."/>
            <person name="Ngo R."/>
            <person name="Nguyen L."/>
            <person name="Okwuonu G."/>
            <person name="Ongeri F."/>
            <person name="Patil S."/>
            <person name="Petrosino J."/>
            <person name="Pham C."/>
            <person name="Pham P."/>
            <person name="Pu L.-L."/>
            <person name="Puazo M."/>
            <person name="Raj R."/>
            <person name="Reid J."/>
            <person name="Rouhana J."/>
            <person name="Saada N."/>
            <person name="Shang Y."/>
            <person name="Simmons D."/>
            <person name="Thornton R."/>
            <person name="Warren J."/>
            <person name="Weissenberger G."/>
            <person name="Zhang J."/>
            <person name="Zhang L."/>
            <person name="Zhou C."/>
            <person name="Zhu D."/>
            <person name="Muzny D."/>
            <person name="Worley K."/>
            <person name="Gibbs R."/>
        </authorList>
    </citation>
    <scope>NUCLEOTIDE SEQUENCE [LARGE SCALE GENOMIC DNA]</scope>
    <source>
        <strain evidence="5 6">F0268</strain>
    </source>
</reference>
<dbReference type="PANTHER" id="PTHR10133">
    <property type="entry name" value="DNA POLYMERASE I"/>
    <property type="match status" value="1"/>
</dbReference>